<comment type="caution">
    <text evidence="1">The sequence shown here is derived from an EMBL/GenBank/DDBJ whole genome shotgun (WGS) entry which is preliminary data.</text>
</comment>
<keyword evidence="2" id="KW-1185">Reference proteome</keyword>
<protein>
    <submittedName>
        <fullName evidence="1">Uncharacterized protein</fullName>
    </submittedName>
</protein>
<dbReference type="OrthoDB" id="5912733at2759"/>
<dbReference type="AlphaFoldDB" id="A0A7J7JYL9"/>
<evidence type="ECO:0000313" key="2">
    <source>
        <dbReference type="Proteomes" id="UP000593567"/>
    </source>
</evidence>
<name>A0A7J7JYL9_BUGNE</name>
<evidence type="ECO:0000313" key="1">
    <source>
        <dbReference type="EMBL" id="KAF6030814.1"/>
    </source>
</evidence>
<gene>
    <name evidence="1" type="ORF">EB796_010879</name>
</gene>
<accession>A0A7J7JYL9</accession>
<reference evidence="1" key="1">
    <citation type="submission" date="2020-06" db="EMBL/GenBank/DDBJ databases">
        <title>Draft genome of Bugula neritina, a colonial animal packing powerful symbionts and potential medicines.</title>
        <authorList>
            <person name="Rayko M."/>
        </authorList>
    </citation>
    <scope>NUCLEOTIDE SEQUENCE [LARGE SCALE GENOMIC DNA]</scope>
    <source>
        <strain evidence="1">Kwan_BN1</strain>
    </source>
</reference>
<sequence length="110" mass="12845">MVEHVSITKKWWLSLPVVAVKYEHLQEDKTRLFKILFEHAGLEMTLERERLIDQALSEDSQKGTDADKKVMAGIKTEVTQKMIDEANYFLRYYGLPNWGEDILLPKTLGY</sequence>
<proteinExistence type="predicted"/>
<organism evidence="1 2">
    <name type="scientific">Bugula neritina</name>
    <name type="common">Brown bryozoan</name>
    <name type="synonym">Sertularia neritina</name>
    <dbReference type="NCBI Taxonomy" id="10212"/>
    <lineage>
        <taxon>Eukaryota</taxon>
        <taxon>Metazoa</taxon>
        <taxon>Spiralia</taxon>
        <taxon>Lophotrochozoa</taxon>
        <taxon>Bryozoa</taxon>
        <taxon>Gymnolaemata</taxon>
        <taxon>Cheilostomatida</taxon>
        <taxon>Flustrina</taxon>
        <taxon>Buguloidea</taxon>
        <taxon>Bugulidae</taxon>
        <taxon>Bugula</taxon>
    </lineage>
</organism>
<dbReference type="Proteomes" id="UP000593567">
    <property type="component" value="Unassembled WGS sequence"/>
</dbReference>
<dbReference type="EMBL" id="VXIV02001669">
    <property type="protein sequence ID" value="KAF6030814.1"/>
    <property type="molecule type" value="Genomic_DNA"/>
</dbReference>